<dbReference type="EMBL" id="CDMY01001000">
    <property type="protein sequence ID" value="CEM38826.1"/>
    <property type="molecule type" value="Genomic_DNA"/>
</dbReference>
<evidence type="ECO:0000256" key="1">
    <source>
        <dbReference type="SAM" id="Phobius"/>
    </source>
</evidence>
<evidence type="ECO:0000313" key="2">
    <source>
        <dbReference type="EMBL" id="CEM38826.1"/>
    </source>
</evidence>
<evidence type="ECO:0000313" key="3">
    <source>
        <dbReference type="Proteomes" id="UP000041254"/>
    </source>
</evidence>
<feature type="transmembrane region" description="Helical" evidence="1">
    <location>
        <begin position="12"/>
        <end position="35"/>
    </location>
</feature>
<keyword evidence="1" id="KW-0812">Transmembrane</keyword>
<gene>
    <name evidence="2" type="ORF">Vbra_1908</name>
</gene>
<sequence>MEAGERIQISAAISIRFVVWHVLLWSSGCVSAFLLQQRSGSGHLQMMQQRQMHTRRAMVTAQQPWTAWPEQQQKSTSPWPVGERAVGLFDGRNVYRDGYGGYTIEVNFEGERLPIKPQFYQDIKFCFETEDETAARRSVLAGFTEAPSGAFYQIVTPGEGPSPTIDDMVRFDDKAWRDTFNGQKRWLEESRRQWRVSDVPYDWKREALTAMRVGEVRLIVVPTEMTGFKGPKYSEIKLNAILSS</sequence>
<dbReference type="InterPro" id="IPR046357">
    <property type="entry name" value="PPIase_dom_sf"/>
</dbReference>
<proteinExistence type="predicted"/>
<protein>
    <submittedName>
        <fullName evidence="2">Uncharacterized protein</fullName>
    </submittedName>
</protein>
<dbReference type="GO" id="GO:0003755">
    <property type="term" value="F:peptidyl-prolyl cis-trans isomerase activity"/>
    <property type="evidence" value="ECO:0007669"/>
    <property type="project" value="InterPro"/>
</dbReference>
<keyword evidence="1" id="KW-1133">Transmembrane helix</keyword>
<organism evidence="2 3">
    <name type="scientific">Vitrella brassicaformis (strain CCMP3155)</name>
    <dbReference type="NCBI Taxonomy" id="1169540"/>
    <lineage>
        <taxon>Eukaryota</taxon>
        <taxon>Sar</taxon>
        <taxon>Alveolata</taxon>
        <taxon>Colpodellida</taxon>
        <taxon>Vitrellaceae</taxon>
        <taxon>Vitrella</taxon>
    </lineage>
</organism>
<dbReference type="InParanoid" id="A0A0G4H4V8"/>
<name>A0A0G4H4V8_VITBC</name>
<dbReference type="Gene3D" id="3.10.50.40">
    <property type="match status" value="1"/>
</dbReference>
<dbReference type="PROSITE" id="PS51257">
    <property type="entry name" value="PROKAR_LIPOPROTEIN"/>
    <property type="match status" value="1"/>
</dbReference>
<dbReference type="Proteomes" id="UP000041254">
    <property type="component" value="Unassembled WGS sequence"/>
</dbReference>
<dbReference type="PhylomeDB" id="A0A0G4H4V8"/>
<keyword evidence="1" id="KW-0472">Membrane</keyword>
<reference evidence="2 3" key="1">
    <citation type="submission" date="2014-11" db="EMBL/GenBank/DDBJ databases">
        <authorList>
            <person name="Zhu J."/>
            <person name="Qi W."/>
            <person name="Song R."/>
        </authorList>
    </citation>
    <scope>NUCLEOTIDE SEQUENCE [LARGE SCALE GENOMIC DNA]</scope>
</reference>
<dbReference type="SUPFAM" id="SSF54534">
    <property type="entry name" value="FKBP-like"/>
    <property type="match status" value="1"/>
</dbReference>
<dbReference type="AlphaFoldDB" id="A0A0G4H4V8"/>
<accession>A0A0G4H4V8</accession>
<dbReference type="OrthoDB" id="77911at2759"/>
<dbReference type="VEuPathDB" id="CryptoDB:Vbra_1908"/>
<keyword evidence="3" id="KW-1185">Reference proteome</keyword>